<gene>
    <name evidence="1" type="ORF">GCM10011386_28780</name>
</gene>
<dbReference type="Gene3D" id="3.20.20.80">
    <property type="entry name" value="Glycosidases"/>
    <property type="match status" value="1"/>
</dbReference>
<reference evidence="2" key="1">
    <citation type="journal article" date="2019" name="Int. J. Syst. Evol. Microbiol.">
        <title>The Global Catalogue of Microorganisms (GCM) 10K type strain sequencing project: providing services to taxonomists for standard genome sequencing and annotation.</title>
        <authorList>
            <consortium name="The Broad Institute Genomics Platform"/>
            <consortium name="The Broad Institute Genome Sequencing Center for Infectious Disease"/>
            <person name="Wu L."/>
            <person name="Ma J."/>
        </authorList>
    </citation>
    <scope>NUCLEOTIDE SEQUENCE [LARGE SCALE GENOMIC DNA]</scope>
    <source>
        <strain evidence="2">CGMCC 1.15342</strain>
    </source>
</reference>
<keyword evidence="2" id="KW-1185">Reference proteome</keyword>
<protein>
    <recommendedName>
        <fullName evidence="3">Cellulase (Glycosyl hydrolase family 5)</fullName>
    </recommendedName>
</protein>
<organism evidence="1 2">
    <name type="scientific">Parapedobacter defluvii</name>
    <dbReference type="NCBI Taxonomy" id="2045106"/>
    <lineage>
        <taxon>Bacteria</taxon>
        <taxon>Pseudomonadati</taxon>
        <taxon>Bacteroidota</taxon>
        <taxon>Sphingobacteriia</taxon>
        <taxon>Sphingobacteriales</taxon>
        <taxon>Sphingobacteriaceae</taxon>
        <taxon>Parapedobacter</taxon>
    </lineage>
</organism>
<dbReference type="SUPFAM" id="SSF51445">
    <property type="entry name" value="(Trans)glycosidases"/>
    <property type="match status" value="1"/>
</dbReference>
<dbReference type="Proteomes" id="UP000597338">
    <property type="component" value="Unassembled WGS sequence"/>
</dbReference>
<dbReference type="InterPro" id="IPR017853">
    <property type="entry name" value="GH"/>
</dbReference>
<sequence length="840" mass="94207">MLRAQDTSVPTIYVDDQGVMRWSDTRQEAAFYGVNYCLPFAHGYRAIDYLGKDHKQAIDRDVYHFTRLGFNAYRIHVWDVEITDSVGNLLENEHLDLLDYLISKLRKRGIRTVITCQTDFGNGYPERNRPTGGFSYLYDKCDVHSNPDAVRAQERYVSQFIQHKNPYTGFAYRDDPYVVGFEINNEPCHTGDPAQTRTYINRMLAAIKQTGNMKPVFYNVSHNMDHVGAYFNTAIQGATYQWYPIGLVAGFTRKGNFLPYLDQYEIPFSSVEGFGSKAKIVYEFDPADAAYTYLYPAMARTFRSQGFQWITQFAYDPIDLARYNTDYQTHYLNLAYTPGKAISMKIAAEVTRRVGRGESFGSYPADTLFGDFLVSHKQDLSVLNSEKIYLNSNHTTERPVAPEKLTTVAGCGSSPIVDYAGTGAYFLDQLEPGVWRLEVMPDAVPIADPFAKPSLSREAVTIAWNRWPMRLRLPDLTGEFHVVPLGADDVPVAAHAEGGALQVTPGVYLLCRPEVVDAATRRWQADTRWHSINLGEFVAPEAHAAHFSVVHTPATVVTADESLTIRATVVGPSLPDSVVLHTDRVSFWSANNPRVLLKHGSGYRYEGNLPREMVKQGVIRYTMTVYAKGQATTFPDNRSGTPLDWDYPEPLYWTTQVVPSAYPVVLLDAAADRESLETYAMPEWGGNTVNSRLDHPAAPKAWRYTFAKRDSGVRFFWKRYVADVVANRRDRLADATYLCVALPGVHALDSLSVGLTTDDGYTYRANIALDGAPLVRIPLSTLQLGDTPLLPAPYPVFLERYFSPTVQRSFDVATVESLVLHTLGEVASDASLTIGNVWLE</sequence>
<evidence type="ECO:0008006" key="3">
    <source>
        <dbReference type="Google" id="ProtNLM"/>
    </source>
</evidence>
<comment type="caution">
    <text evidence="1">The sequence shown here is derived from an EMBL/GenBank/DDBJ whole genome shotgun (WGS) entry which is preliminary data.</text>
</comment>
<dbReference type="EMBL" id="BMIK01000010">
    <property type="protein sequence ID" value="GGC34885.1"/>
    <property type="molecule type" value="Genomic_DNA"/>
</dbReference>
<name>A0ABQ1M5Q4_9SPHI</name>
<proteinExistence type="predicted"/>
<evidence type="ECO:0000313" key="1">
    <source>
        <dbReference type="EMBL" id="GGC34885.1"/>
    </source>
</evidence>
<evidence type="ECO:0000313" key="2">
    <source>
        <dbReference type="Proteomes" id="UP000597338"/>
    </source>
</evidence>
<accession>A0ABQ1M5Q4</accession>